<dbReference type="RefSeq" id="WP_187024815.1">
    <property type="nucleotide sequence ID" value="NZ_JACOPB010000034.1"/>
</dbReference>
<dbReference type="InterPro" id="IPR006498">
    <property type="entry name" value="Tail_tube"/>
</dbReference>
<name>A0ABR7HGY6_9FIRM</name>
<sequence>MEFNNLIIPEVINGFNVYDNNGNAQVGVTAEMSLTDLASKVATITGAGIAGSYDVPILGHYDSITQDIPFRILYKPLFEFANPMKQVGFNIRGAIQVTDKSTGVSDLAGFRYVVKGRCKTISPGTLKQGDVMSAKISIEATYILYEIDGEKLIEIDKLNNICRISGVDLMEKVRKLC</sequence>
<dbReference type="Pfam" id="PF04985">
    <property type="entry name" value="Phage_tube"/>
    <property type="match status" value="1"/>
</dbReference>
<organism evidence="1 2">
    <name type="scientific">Hungatella hominis</name>
    <dbReference type="NCBI Taxonomy" id="2763050"/>
    <lineage>
        <taxon>Bacteria</taxon>
        <taxon>Bacillati</taxon>
        <taxon>Bacillota</taxon>
        <taxon>Clostridia</taxon>
        <taxon>Lachnospirales</taxon>
        <taxon>Lachnospiraceae</taxon>
        <taxon>Hungatella</taxon>
    </lineage>
</organism>
<gene>
    <name evidence="1" type="ORF">H8S75_31330</name>
</gene>
<evidence type="ECO:0000313" key="2">
    <source>
        <dbReference type="Proteomes" id="UP000634672"/>
    </source>
</evidence>
<evidence type="ECO:0000313" key="1">
    <source>
        <dbReference type="EMBL" id="MBC5712395.1"/>
    </source>
</evidence>
<proteinExistence type="predicted"/>
<keyword evidence="2" id="KW-1185">Reference proteome</keyword>
<accession>A0ABR7HGY6</accession>
<reference evidence="1 2" key="1">
    <citation type="submission" date="2020-08" db="EMBL/GenBank/DDBJ databases">
        <title>Genome public.</title>
        <authorList>
            <person name="Liu C."/>
            <person name="Sun Q."/>
        </authorList>
    </citation>
    <scope>NUCLEOTIDE SEQUENCE [LARGE SCALE GENOMIC DNA]</scope>
    <source>
        <strain evidence="1 2">NSJ-66</strain>
    </source>
</reference>
<protein>
    <submittedName>
        <fullName evidence="1">Phage major tail tube protein</fullName>
    </submittedName>
</protein>
<comment type="caution">
    <text evidence="1">The sequence shown here is derived from an EMBL/GenBank/DDBJ whole genome shotgun (WGS) entry which is preliminary data.</text>
</comment>
<dbReference type="Proteomes" id="UP000634672">
    <property type="component" value="Unassembled WGS sequence"/>
</dbReference>
<dbReference type="EMBL" id="JACOPB010000034">
    <property type="protein sequence ID" value="MBC5712395.1"/>
    <property type="molecule type" value="Genomic_DNA"/>
</dbReference>